<dbReference type="PANTHER" id="PTHR30472">
    <property type="entry name" value="FERRIC ENTEROBACTIN TRANSPORT SYSTEM PERMEASE PROTEIN"/>
    <property type="match status" value="1"/>
</dbReference>
<dbReference type="InterPro" id="IPR000522">
    <property type="entry name" value="ABC_transptr_permease_BtuC"/>
</dbReference>
<name>A0ABT7YSQ0_9ACTN</name>
<feature type="transmembrane region" description="Helical" evidence="8">
    <location>
        <begin position="89"/>
        <end position="110"/>
    </location>
</feature>
<feature type="transmembrane region" description="Helical" evidence="8">
    <location>
        <begin position="117"/>
        <end position="136"/>
    </location>
</feature>
<feature type="transmembrane region" description="Helical" evidence="8">
    <location>
        <begin position="23"/>
        <end position="45"/>
    </location>
</feature>
<keyword evidence="5 8" id="KW-0812">Transmembrane</keyword>
<evidence type="ECO:0000256" key="4">
    <source>
        <dbReference type="ARBA" id="ARBA00022475"/>
    </source>
</evidence>
<evidence type="ECO:0000256" key="5">
    <source>
        <dbReference type="ARBA" id="ARBA00022692"/>
    </source>
</evidence>
<dbReference type="InterPro" id="IPR037294">
    <property type="entry name" value="ABC_BtuC-like"/>
</dbReference>
<comment type="caution">
    <text evidence="9">The sequence shown here is derived from an EMBL/GenBank/DDBJ whole genome shotgun (WGS) entry which is preliminary data.</text>
</comment>
<gene>
    <name evidence="9" type="ORF">QWI33_18030</name>
</gene>
<organism evidence="9 10">
    <name type="scientific">Glycomyces tritici</name>
    <dbReference type="NCBI Taxonomy" id="2665176"/>
    <lineage>
        <taxon>Bacteria</taxon>
        <taxon>Bacillati</taxon>
        <taxon>Actinomycetota</taxon>
        <taxon>Actinomycetes</taxon>
        <taxon>Glycomycetales</taxon>
        <taxon>Glycomycetaceae</taxon>
        <taxon>Glycomyces</taxon>
    </lineage>
</organism>
<dbReference type="CDD" id="cd06550">
    <property type="entry name" value="TM_ABC_iron-siderophores_like"/>
    <property type="match status" value="1"/>
</dbReference>
<feature type="transmembrane region" description="Helical" evidence="8">
    <location>
        <begin position="142"/>
        <end position="163"/>
    </location>
</feature>
<dbReference type="RefSeq" id="WP_289958534.1">
    <property type="nucleotide sequence ID" value="NZ_JAUEMJ010000005.1"/>
</dbReference>
<keyword evidence="6 8" id="KW-1133">Transmembrane helix</keyword>
<dbReference type="Pfam" id="PF01032">
    <property type="entry name" value="FecCD"/>
    <property type="match status" value="1"/>
</dbReference>
<feature type="transmembrane region" description="Helical" evidence="8">
    <location>
        <begin position="265"/>
        <end position="292"/>
    </location>
</feature>
<evidence type="ECO:0000256" key="3">
    <source>
        <dbReference type="ARBA" id="ARBA00022448"/>
    </source>
</evidence>
<feature type="transmembrane region" description="Helical" evidence="8">
    <location>
        <begin position="175"/>
        <end position="196"/>
    </location>
</feature>
<comment type="similarity">
    <text evidence="2">Belongs to the binding-protein-dependent transport system permease family. FecCD subfamily.</text>
</comment>
<keyword evidence="10" id="KW-1185">Reference proteome</keyword>
<reference evidence="9" key="1">
    <citation type="submission" date="2023-06" db="EMBL/GenBank/DDBJ databases">
        <title>Gycomyces niveus sp.nov., a novel actinomycete isolated from soil in Shouguang.</title>
        <authorList>
            <person name="Yang X."/>
            <person name="Zhao J."/>
        </authorList>
    </citation>
    <scope>NUCLEOTIDE SEQUENCE</scope>
    <source>
        <strain evidence="9">NEAU C2</strain>
    </source>
</reference>
<proteinExistence type="inferred from homology"/>
<accession>A0ABT7YSQ0</accession>
<evidence type="ECO:0000256" key="7">
    <source>
        <dbReference type="ARBA" id="ARBA00023136"/>
    </source>
</evidence>
<dbReference type="Proteomes" id="UP001171902">
    <property type="component" value="Unassembled WGS sequence"/>
</dbReference>
<evidence type="ECO:0000313" key="10">
    <source>
        <dbReference type="Proteomes" id="UP001171902"/>
    </source>
</evidence>
<sequence>MATAVEPNRQVEARTTAPGRRRATLGAMWITLLATVLIASLPIAVGVGPVPIDAGTVSRILAHHLFGYGAADWAVSDDNIVWGLRAPRALLGACVGAALAVAGTAVQALVRNPLADPYLLGVASGASTGAAASILFGFGAGVLGLTGSALVGALAAIALVFAVARTGGTLIGARLVFAGISVAFALSALTNFLIFASDSRDGARAVMFWSLGSLAQAHWGTLPIAATAAVAVTLAMTGWARRLDALAIGDDAAHSLGTDPTRFRAAAALLVGFAVAAAVAVAGAIGFVGLVVPHLVRLMVGASHRLVVPASALAGAILLVWADALARTLLAPGEIPLGILTALVGTPLLIVLVRRQGAR</sequence>
<dbReference type="SUPFAM" id="SSF81345">
    <property type="entry name" value="ABC transporter involved in vitamin B12 uptake, BtuC"/>
    <property type="match status" value="1"/>
</dbReference>
<evidence type="ECO:0000256" key="6">
    <source>
        <dbReference type="ARBA" id="ARBA00022989"/>
    </source>
</evidence>
<dbReference type="PANTHER" id="PTHR30472:SF67">
    <property type="entry name" value="PERMEASE OF ABC TRANSPORTER-RELATED"/>
    <property type="match status" value="1"/>
</dbReference>
<dbReference type="Gene3D" id="1.10.3470.10">
    <property type="entry name" value="ABC transporter involved in vitamin B12 uptake, BtuC"/>
    <property type="match status" value="1"/>
</dbReference>
<evidence type="ECO:0000313" key="9">
    <source>
        <dbReference type="EMBL" id="MDN3241628.1"/>
    </source>
</evidence>
<keyword evidence="7 8" id="KW-0472">Membrane</keyword>
<keyword evidence="4" id="KW-1003">Cell membrane</keyword>
<feature type="transmembrane region" description="Helical" evidence="8">
    <location>
        <begin position="334"/>
        <end position="353"/>
    </location>
</feature>
<protein>
    <submittedName>
        <fullName evidence="9">Iron ABC transporter permease</fullName>
    </submittedName>
</protein>
<evidence type="ECO:0000256" key="2">
    <source>
        <dbReference type="ARBA" id="ARBA00007935"/>
    </source>
</evidence>
<comment type="subcellular location">
    <subcellularLocation>
        <location evidence="1">Cell membrane</location>
        <topology evidence="1">Multi-pass membrane protein</topology>
    </subcellularLocation>
</comment>
<keyword evidence="3" id="KW-0813">Transport</keyword>
<evidence type="ECO:0000256" key="1">
    <source>
        <dbReference type="ARBA" id="ARBA00004651"/>
    </source>
</evidence>
<evidence type="ECO:0000256" key="8">
    <source>
        <dbReference type="SAM" id="Phobius"/>
    </source>
</evidence>
<dbReference type="EMBL" id="JAUEMJ010000005">
    <property type="protein sequence ID" value="MDN3241628.1"/>
    <property type="molecule type" value="Genomic_DNA"/>
</dbReference>